<dbReference type="InterPro" id="IPR012341">
    <property type="entry name" value="6hp_glycosidase-like_sf"/>
</dbReference>
<evidence type="ECO:0000313" key="8">
    <source>
        <dbReference type="EMBL" id="MEK8034059.1"/>
    </source>
</evidence>
<evidence type="ECO:0000256" key="3">
    <source>
        <dbReference type="ARBA" id="ARBA00023001"/>
    </source>
</evidence>
<dbReference type="Pfam" id="PF02011">
    <property type="entry name" value="Glyco_hydro_48"/>
    <property type="match status" value="1"/>
</dbReference>
<feature type="signal peptide" evidence="7">
    <location>
        <begin position="1"/>
        <end position="29"/>
    </location>
</feature>
<dbReference type="SUPFAM" id="SSF48208">
    <property type="entry name" value="Six-hairpin glycosidases"/>
    <property type="match status" value="1"/>
</dbReference>
<dbReference type="EMBL" id="JBBUTG010000024">
    <property type="protein sequence ID" value="MEK8034059.1"/>
    <property type="molecule type" value="Genomic_DNA"/>
</dbReference>
<feature type="chain" id="PRO_5046473889" evidence="7">
    <location>
        <begin position="30"/>
        <end position="681"/>
    </location>
</feature>
<evidence type="ECO:0000256" key="4">
    <source>
        <dbReference type="ARBA" id="ARBA00023277"/>
    </source>
</evidence>
<dbReference type="InterPro" id="IPR023309">
    <property type="entry name" value="Endo-1-4-beta-glucanase_dom2"/>
</dbReference>
<protein>
    <submittedName>
        <fullName evidence="8">Glycoside hydrolase family 48 protein</fullName>
    </submittedName>
</protein>
<evidence type="ECO:0000313" key="9">
    <source>
        <dbReference type="Proteomes" id="UP001371218"/>
    </source>
</evidence>
<evidence type="ECO:0000256" key="1">
    <source>
        <dbReference type="ARBA" id="ARBA00022729"/>
    </source>
</evidence>
<dbReference type="InterPro" id="IPR000556">
    <property type="entry name" value="Glyco_hydro_48F"/>
</dbReference>
<keyword evidence="5" id="KW-0326">Glycosidase</keyword>
<dbReference type="Gene3D" id="1.50.10.10">
    <property type="match status" value="1"/>
</dbReference>
<dbReference type="RefSeq" id="WP_341428483.1">
    <property type="nucleotide sequence ID" value="NZ_JBBUTG010000024.1"/>
</dbReference>
<keyword evidence="9" id="KW-1185">Reference proteome</keyword>
<evidence type="ECO:0000256" key="2">
    <source>
        <dbReference type="ARBA" id="ARBA00022801"/>
    </source>
</evidence>
<accession>A0ABU9BVR5</accession>
<name>A0ABU9BVR5_9BURK</name>
<evidence type="ECO:0000256" key="6">
    <source>
        <dbReference type="ARBA" id="ARBA00023326"/>
    </source>
</evidence>
<dbReference type="PRINTS" id="PR00844">
    <property type="entry name" value="GLHYDRLASE48"/>
</dbReference>
<dbReference type="GO" id="GO:0016787">
    <property type="term" value="F:hydrolase activity"/>
    <property type="evidence" value="ECO:0007669"/>
    <property type="project" value="UniProtKB-KW"/>
</dbReference>
<gene>
    <name evidence="8" type="ORF">AACH06_24815</name>
</gene>
<keyword evidence="3" id="KW-0136">Cellulose degradation</keyword>
<organism evidence="8 9">
    <name type="scientific">Ideonella lacteola</name>
    <dbReference type="NCBI Taxonomy" id="2984193"/>
    <lineage>
        <taxon>Bacteria</taxon>
        <taxon>Pseudomonadati</taxon>
        <taxon>Pseudomonadota</taxon>
        <taxon>Betaproteobacteria</taxon>
        <taxon>Burkholderiales</taxon>
        <taxon>Sphaerotilaceae</taxon>
        <taxon>Ideonella</taxon>
    </lineage>
</organism>
<dbReference type="InterPro" id="IPR008928">
    <property type="entry name" value="6-hairpin_glycosidase_sf"/>
</dbReference>
<keyword evidence="4" id="KW-0119">Carbohydrate metabolism</keyword>
<evidence type="ECO:0000256" key="7">
    <source>
        <dbReference type="SAM" id="SignalP"/>
    </source>
</evidence>
<comment type="caution">
    <text evidence="8">The sequence shown here is derived from an EMBL/GenBank/DDBJ whole genome shotgun (WGS) entry which is preliminary data.</text>
</comment>
<dbReference type="Gene3D" id="4.10.870.10">
    <property type="entry name" value="Endo-1,4-beta-glucanase f. Domain 3"/>
    <property type="match status" value="1"/>
</dbReference>
<sequence>MNNSPRALSRITQAVATALVAMAAGQALAVDVQATAFEKRFATQYKKIKDPANGYFSQEGIPYHSPETLIVEAPDYGHETTSEAYSFWIWLEAYHGRYTGDWGPLKKAWANMEKYMIPSVSDQPTNSFYNAAKPASYAGEYPLPKDYPAPLDFSAPVGQDPIAAELETAYGTRNIYGMHWLMDVDNWYGYGKCGDGVTRAAFINTFQRGAQESVWETVPHPSCDTFRWGRNGGSQGFLSLFTGDANYSKQWRYTNAPDADARAVEAMYWANIWAKEQGKAAEIADIVKSASKMGDYLRYSMFDKYFKKIGNCVGGPYSCQAGTGQTGGNGLRDNQHYLLSWYYSWGGATDTNAGWAWRIGSSHNHFGYQNPMAAWVLSTQADFKPKSPSGAGDWGKSLTRQIEFYRWLQSAEGGIAGGATNSWGGSYATPPNGTPTFYGMFYEEAPVYHDPESNTWFGFQAWSMFRVAEYYYATGDAKAKAVLDKWIPWASANVKFKDNGNYTIPSTLEWTGQPDTWNPNSPGANASLHVKVTKSNADVGITAALARTLIYYGVKANDAASKTLAKKLLDAMWTNAKDDMGLSVAEKRDDYLRFDDAYDAGTGTGVYIPSGWVGTNAQGATIDSNTTFLSMRPKYKQDPDWPKLQAYLNGGKSPKWRYHRFWAQADAAMAMLDYARLIETP</sequence>
<keyword evidence="1 7" id="KW-0732">Signal</keyword>
<proteinExistence type="predicted"/>
<reference evidence="8 9" key="1">
    <citation type="submission" date="2024-04" db="EMBL/GenBank/DDBJ databases">
        <title>Novel species of the genus Ideonella isolated from streams.</title>
        <authorList>
            <person name="Lu H."/>
        </authorList>
    </citation>
    <scope>NUCLEOTIDE SEQUENCE [LARGE SCALE GENOMIC DNA]</scope>
    <source>
        <strain evidence="8 9">DXS29W</strain>
    </source>
</reference>
<dbReference type="InterPro" id="IPR027390">
    <property type="entry name" value="Endoglucanase_F_dom3"/>
</dbReference>
<keyword evidence="6" id="KW-0624">Polysaccharide degradation</keyword>
<dbReference type="Proteomes" id="UP001371218">
    <property type="component" value="Unassembled WGS sequence"/>
</dbReference>
<dbReference type="Gene3D" id="2.170.160.10">
    <property type="entry name" value="Endo-1,4-beta-glucanase f. Domain 2"/>
    <property type="match status" value="1"/>
</dbReference>
<keyword evidence="2 8" id="KW-0378">Hydrolase</keyword>
<evidence type="ECO:0000256" key="5">
    <source>
        <dbReference type="ARBA" id="ARBA00023295"/>
    </source>
</evidence>